<reference evidence="2" key="1">
    <citation type="submission" date="2022-04" db="EMBL/GenBank/DDBJ databases">
        <title>Carnegiea gigantea Genome sequencing and assembly v2.</title>
        <authorList>
            <person name="Copetti D."/>
            <person name="Sanderson M.J."/>
            <person name="Burquez A."/>
            <person name="Wojciechowski M.F."/>
        </authorList>
    </citation>
    <scope>NUCLEOTIDE SEQUENCE</scope>
    <source>
        <strain evidence="2">SGP5-SGP5p</strain>
        <tissue evidence="2">Aerial part</tissue>
    </source>
</reference>
<proteinExistence type="predicted"/>
<gene>
    <name evidence="2" type="ORF">Cgig2_011983</name>
</gene>
<keyword evidence="3" id="KW-1185">Reference proteome</keyword>
<feature type="compositionally biased region" description="Basic and acidic residues" evidence="1">
    <location>
        <begin position="54"/>
        <end position="63"/>
    </location>
</feature>
<dbReference type="AlphaFoldDB" id="A0A9Q1JHB9"/>
<comment type="caution">
    <text evidence="2">The sequence shown here is derived from an EMBL/GenBank/DDBJ whole genome shotgun (WGS) entry which is preliminary data.</text>
</comment>
<dbReference type="Proteomes" id="UP001153076">
    <property type="component" value="Unassembled WGS sequence"/>
</dbReference>
<sequence length="153" mass="17540">MTAVPKPHNARKYREFHEQNRHATDECRELTKALHELAHKRKIDHFFQRGPQSLHKDHDLEREEPQEEECSTEMVAPITGGQAEGITGAQQVLMAELGNRITIPVMTFDWCECPHFSSPHNDPLVVEIKVANVLVRRILIDTESSVDIIIRTT</sequence>
<organism evidence="2 3">
    <name type="scientific">Carnegiea gigantea</name>
    <dbReference type="NCBI Taxonomy" id="171969"/>
    <lineage>
        <taxon>Eukaryota</taxon>
        <taxon>Viridiplantae</taxon>
        <taxon>Streptophyta</taxon>
        <taxon>Embryophyta</taxon>
        <taxon>Tracheophyta</taxon>
        <taxon>Spermatophyta</taxon>
        <taxon>Magnoliopsida</taxon>
        <taxon>eudicotyledons</taxon>
        <taxon>Gunneridae</taxon>
        <taxon>Pentapetalae</taxon>
        <taxon>Caryophyllales</taxon>
        <taxon>Cactineae</taxon>
        <taxon>Cactaceae</taxon>
        <taxon>Cactoideae</taxon>
        <taxon>Echinocereeae</taxon>
        <taxon>Carnegiea</taxon>
    </lineage>
</organism>
<name>A0A9Q1JHB9_9CARY</name>
<feature type="region of interest" description="Disordered" evidence="1">
    <location>
        <begin position="49"/>
        <end position="70"/>
    </location>
</feature>
<accession>A0A9Q1JHB9</accession>
<evidence type="ECO:0000313" key="2">
    <source>
        <dbReference type="EMBL" id="KAJ8420186.1"/>
    </source>
</evidence>
<protein>
    <submittedName>
        <fullName evidence="2">Uncharacterized protein</fullName>
    </submittedName>
</protein>
<evidence type="ECO:0000313" key="3">
    <source>
        <dbReference type="Proteomes" id="UP001153076"/>
    </source>
</evidence>
<dbReference type="EMBL" id="JAKOGI010003752">
    <property type="protein sequence ID" value="KAJ8420186.1"/>
    <property type="molecule type" value="Genomic_DNA"/>
</dbReference>
<evidence type="ECO:0000256" key="1">
    <source>
        <dbReference type="SAM" id="MobiDB-lite"/>
    </source>
</evidence>
<dbReference type="OrthoDB" id="1194593at2759"/>